<sequence length="363" mass="40596">MYLYSCISILKPSSFQGNFRLKNTFNVVSILLVVFLWPSLTTCEFSNWRNRCERQCANTSSDGKVYPNYEAGKSYFYVFETESKTQLLNTKGEENIALNLKGYAVLTAITSCYFDLSIVSLTRSHASLQTTSSQKTFLSGHATRPLILNSLRFRLENGNIEQVCTTGNDTFWSKNIKKAIISLLQVQNFPSGQVSGFFEQHDISGKCQVYVEKQGNTFYKKRFLNQCTHREFGSSLVNGVPFDSPTIAFQSVPLLDSTSACKQGIYNDIVQSSVCHEEHVLKSLAPGSPTIRISLNTSITFVSLKNNFKLSSQPKDYTPTTPYFQYGPEDVTDEPVTTPSDLASLRTTLGTVCEEFVAQDLSP</sequence>
<dbReference type="OrthoDB" id="6484170at2759"/>
<reference evidence="3" key="1">
    <citation type="submission" date="2021-06" db="EMBL/GenBank/DDBJ databases">
        <authorList>
            <person name="Hodson N. C."/>
            <person name="Mongue J. A."/>
            <person name="Jaron S. K."/>
        </authorList>
    </citation>
    <scope>NUCLEOTIDE SEQUENCE</scope>
</reference>
<dbReference type="InterPro" id="IPR050733">
    <property type="entry name" value="Vitellogenin/Apolipophorin"/>
</dbReference>
<feature type="non-terminal residue" evidence="3">
    <location>
        <position position="363"/>
    </location>
</feature>
<dbReference type="InterPro" id="IPR001747">
    <property type="entry name" value="Vitellogenin_N"/>
</dbReference>
<gene>
    <name evidence="3" type="ORF">AFUS01_LOCUS12501</name>
</gene>
<name>A0A8J2JSG5_9HEXA</name>
<dbReference type="Pfam" id="PF01347">
    <property type="entry name" value="Vitellogenin_N"/>
    <property type="match status" value="1"/>
</dbReference>
<keyword evidence="4" id="KW-1185">Reference proteome</keyword>
<comment type="caution">
    <text evidence="1">Lacks conserved residue(s) required for the propagation of feature annotation.</text>
</comment>
<organism evidence="3 4">
    <name type="scientific">Allacma fusca</name>
    <dbReference type="NCBI Taxonomy" id="39272"/>
    <lineage>
        <taxon>Eukaryota</taxon>
        <taxon>Metazoa</taxon>
        <taxon>Ecdysozoa</taxon>
        <taxon>Arthropoda</taxon>
        <taxon>Hexapoda</taxon>
        <taxon>Collembola</taxon>
        <taxon>Symphypleona</taxon>
        <taxon>Sminthuridae</taxon>
        <taxon>Allacma</taxon>
    </lineage>
</organism>
<accession>A0A8J2JSG5</accession>
<evidence type="ECO:0000313" key="3">
    <source>
        <dbReference type="EMBL" id="CAG7723411.1"/>
    </source>
</evidence>
<dbReference type="PANTHER" id="PTHR23345">
    <property type="entry name" value="VITELLOGENIN-RELATED"/>
    <property type="match status" value="1"/>
</dbReference>
<proteinExistence type="predicted"/>
<evidence type="ECO:0000256" key="1">
    <source>
        <dbReference type="PROSITE-ProRule" id="PRU00557"/>
    </source>
</evidence>
<dbReference type="GO" id="GO:0005319">
    <property type="term" value="F:lipid transporter activity"/>
    <property type="evidence" value="ECO:0007669"/>
    <property type="project" value="InterPro"/>
</dbReference>
<dbReference type="PROSITE" id="PS51211">
    <property type="entry name" value="VITELLOGENIN"/>
    <property type="match status" value="1"/>
</dbReference>
<evidence type="ECO:0000259" key="2">
    <source>
        <dbReference type="PROSITE" id="PS51211"/>
    </source>
</evidence>
<dbReference type="EMBL" id="CAJVCH010098909">
    <property type="protein sequence ID" value="CAG7723411.1"/>
    <property type="molecule type" value="Genomic_DNA"/>
</dbReference>
<dbReference type="AlphaFoldDB" id="A0A8J2JSG5"/>
<protein>
    <recommendedName>
        <fullName evidence="2">Vitellogenin domain-containing protein</fullName>
    </recommendedName>
</protein>
<evidence type="ECO:0000313" key="4">
    <source>
        <dbReference type="Proteomes" id="UP000708208"/>
    </source>
</evidence>
<dbReference type="Proteomes" id="UP000708208">
    <property type="component" value="Unassembled WGS sequence"/>
</dbReference>
<dbReference type="PANTHER" id="PTHR23345:SF15">
    <property type="entry name" value="VITELLOGENIN 1-RELATED"/>
    <property type="match status" value="1"/>
</dbReference>
<comment type="caution">
    <text evidence="3">The sequence shown here is derived from an EMBL/GenBank/DDBJ whole genome shotgun (WGS) entry which is preliminary data.</text>
</comment>
<feature type="domain" description="Vitellogenin" evidence="2">
    <location>
        <begin position="69"/>
        <end position="363"/>
    </location>
</feature>